<dbReference type="Proteomes" id="UP000008076">
    <property type="component" value="Unassembled WGS sequence"/>
</dbReference>
<sequence length="104" mass="13059">MFFFSLYLFLLFNYIQLILCPASLFISINRSVLFFLFITYFFKILSRNKYNHYQQNNSHNHFNNNYHIYKYHSTFSINHNYNKKKSNYYDHKYHNLGKIFNQYY</sequence>
<dbReference type="VEuPathDB" id="AmoebaDB:EDI_026210"/>
<evidence type="ECO:0000313" key="1">
    <source>
        <dbReference type="EMBL" id="EDR24887.1"/>
    </source>
</evidence>
<evidence type="ECO:0000313" key="2">
    <source>
        <dbReference type="Proteomes" id="UP000008076"/>
    </source>
</evidence>
<accession>B0EKR4</accession>
<proteinExistence type="predicted"/>
<dbReference type="AlphaFoldDB" id="B0EKR4"/>
<keyword evidence="2" id="KW-1185">Reference proteome</keyword>
<dbReference type="KEGG" id="edi:EDI_026210"/>
<gene>
    <name evidence="1" type="ORF">EDI_026210</name>
</gene>
<dbReference type="RefSeq" id="XP_001738774.1">
    <property type="nucleotide sequence ID" value="XM_001738722.1"/>
</dbReference>
<reference evidence="2" key="1">
    <citation type="submission" date="2007-12" db="EMBL/GenBank/DDBJ databases">
        <title>Annotation of Entamoeba dispar SAW760.</title>
        <authorList>
            <person name="Lorenzi H."/>
            <person name="Inman J."/>
            <person name="Schobel S."/>
            <person name="Amedeo P."/>
            <person name="Caler E."/>
        </authorList>
    </citation>
    <scope>NUCLEOTIDE SEQUENCE [LARGE SCALE GENOMIC DNA]</scope>
    <source>
        <strain evidence="2">ATCC PRA-260 / SAW760</strain>
    </source>
</reference>
<name>B0EKR4_ENTDS</name>
<dbReference type="EMBL" id="DS549788">
    <property type="protein sequence ID" value="EDR24887.1"/>
    <property type="molecule type" value="Genomic_DNA"/>
</dbReference>
<organism evidence="2">
    <name type="scientific">Entamoeba dispar (strain ATCC PRA-260 / SAW760)</name>
    <dbReference type="NCBI Taxonomy" id="370354"/>
    <lineage>
        <taxon>Eukaryota</taxon>
        <taxon>Amoebozoa</taxon>
        <taxon>Evosea</taxon>
        <taxon>Archamoebae</taxon>
        <taxon>Mastigamoebida</taxon>
        <taxon>Entamoebidae</taxon>
        <taxon>Entamoeba</taxon>
    </lineage>
</organism>
<protein>
    <submittedName>
        <fullName evidence="1">Uncharacterized protein</fullName>
    </submittedName>
</protein>
<dbReference type="GeneID" id="5883870"/>